<dbReference type="EMBL" id="UAVU01000009">
    <property type="protein sequence ID" value="SQC92588.1"/>
    <property type="molecule type" value="Genomic_DNA"/>
</dbReference>
<dbReference type="Gene3D" id="3.40.50.720">
    <property type="entry name" value="NAD(P)-binding Rossmann-like Domain"/>
    <property type="match status" value="1"/>
</dbReference>
<dbReference type="InterPro" id="IPR001732">
    <property type="entry name" value="UDP-Glc/GDP-Man_DH_N"/>
</dbReference>
<evidence type="ECO:0000256" key="1">
    <source>
        <dbReference type="ARBA" id="ARBA00015132"/>
    </source>
</evidence>
<accession>A0A2X3IJT7</accession>
<dbReference type="GO" id="GO:0051287">
    <property type="term" value="F:NAD binding"/>
    <property type="evidence" value="ECO:0007669"/>
    <property type="project" value="InterPro"/>
</dbReference>
<evidence type="ECO:0000259" key="2">
    <source>
        <dbReference type="Pfam" id="PF03721"/>
    </source>
</evidence>
<name>A0A2X3IJT7_9ENTR</name>
<dbReference type="InterPro" id="IPR036291">
    <property type="entry name" value="NAD(P)-bd_dom_sf"/>
</dbReference>
<dbReference type="GO" id="GO:0016616">
    <property type="term" value="F:oxidoreductase activity, acting on the CH-OH group of donors, NAD or NADP as acceptor"/>
    <property type="evidence" value="ECO:0007669"/>
    <property type="project" value="InterPro"/>
</dbReference>
<dbReference type="Pfam" id="PF03721">
    <property type="entry name" value="UDPG_MGDP_dh_N"/>
    <property type="match status" value="1"/>
</dbReference>
<reference evidence="3 4" key="1">
    <citation type="submission" date="2018-06" db="EMBL/GenBank/DDBJ databases">
        <authorList>
            <consortium name="Pathogen Informatics"/>
            <person name="Doyle S."/>
        </authorList>
    </citation>
    <scope>NUCLEOTIDE SEQUENCE [LARGE SCALE GENOMIC DNA]</scope>
    <source>
        <strain evidence="3 4">NCTC12120</strain>
    </source>
</reference>
<evidence type="ECO:0000313" key="4">
    <source>
        <dbReference type="Proteomes" id="UP000251197"/>
    </source>
</evidence>
<dbReference type="Proteomes" id="UP000251197">
    <property type="component" value="Unassembled WGS sequence"/>
</dbReference>
<dbReference type="PANTHER" id="PTHR43750">
    <property type="entry name" value="UDP-GLUCOSE 6-DEHYDROGENASE TUAD"/>
    <property type="match status" value="1"/>
</dbReference>
<proteinExistence type="predicted"/>
<organism evidence="3 4">
    <name type="scientific">Cedecea neteri</name>
    <dbReference type="NCBI Taxonomy" id="158822"/>
    <lineage>
        <taxon>Bacteria</taxon>
        <taxon>Pseudomonadati</taxon>
        <taxon>Pseudomonadota</taxon>
        <taxon>Gammaproteobacteria</taxon>
        <taxon>Enterobacterales</taxon>
        <taxon>Enterobacteriaceae</taxon>
        <taxon>Cedecea</taxon>
    </lineage>
</organism>
<sequence length="96" mass="10534">MLADVGHDVMCIDVDAKKVENLKKGEIPIFEPGLAPLVKKNYEEGRLQFSTNAEEGVNHGEMHYIAVGTPPDEDGSADLKYVDSRCAHHCAVYGFT</sequence>
<keyword evidence="3" id="KW-0560">Oxidoreductase</keyword>
<feature type="domain" description="UDP-glucose/GDP-mannose dehydrogenase N-terminal" evidence="2">
    <location>
        <begin position="1"/>
        <end position="85"/>
    </location>
</feature>
<protein>
    <recommendedName>
        <fullName evidence="1">UDP-glucose 6-dehydrogenase</fullName>
    </recommendedName>
</protein>
<evidence type="ECO:0000313" key="3">
    <source>
        <dbReference type="EMBL" id="SQC92588.1"/>
    </source>
</evidence>
<dbReference type="SUPFAM" id="SSF51735">
    <property type="entry name" value="NAD(P)-binding Rossmann-fold domains"/>
    <property type="match status" value="1"/>
</dbReference>
<gene>
    <name evidence="3" type="primary">ywqF_2</name>
    <name evidence="3" type="ORF">NCTC12120_05785</name>
</gene>
<dbReference type="AlphaFoldDB" id="A0A2X3IJT7"/>
<dbReference type="PANTHER" id="PTHR43750:SF3">
    <property type="entry name" value="UDP-GLUCOSE 6-DEHYDROGENASE TUAD"/>
    <property type="match status" value="1"/>
</dbReference>